<keyword evidence="1" id="KW-0408">Iron</keyword>
<evidence type="ECO:0000313" key="2">
    <source>
        <dbReference type="EMBL" id="KAH0514875.1"/>
    </source>
</evidence>
<dbReference type="AlphaFoldDB" id="A0A8J6GPD9"/>
<dbReference type="InterPro" id="IPR015931">
    <property type="entry name" value="Acnase/IPM_dHydase_lsu_aba_1/3"/>
</dbReference>
<gene>
    <name evidence="2" type="ORF">LTLLF_133075</name>
</gene>
<dbReference type="Gene3D" id="3.30.499.10">
    <property type="entry name" value="Aconitase, domain 3"/>
    <property type="match status" value="1"/>
</dbReference>
<protein>
    <submittedName>
        <fullName evidence="2">Aconitate hydratase, mitochondrial</fullName>
    </submittedName>
</protein>
<dbReference type="GO" id="GO:0003994">
    <property type="term" value="F:aconitate hydratase activity"/>
    <property type="evidence" value="ECO:0007669"/>
    <property type="project" value="TreeGrafter"/>
</dbReference>
<dbReference type="GO" id="GO:0005739">
    <property type="term" value="C:mitochondrion"/>
    <property type="evidence" value="ECO:0007669"/>
    <property type="project" value="TreeGrafter"/>
</dbReference>
<dbReference type="GO" id="GO:0005829">
    <property type="term" value="C:cytosol"/>
    <property type="evidence" value="ECO:0007669"/>
    <property type="project" value="TreeGrafter"/>
</dbReference>
<reference evidence="2" key="1">
    <citation type="submission" date="2020-03" db="EMBL/GenBank/DDBJ databases">
        <title>Studies in the Genomics of Life Span.</title>
        <authorList>
            <person name="Glass D."/>
        </authorList>
    </citation>
    <scope>NUCLEOTIDE SEQUENCE</scope>
    <source>
        <strain evidence="2">LTLLF</strain>
        <tissue evidence="2">Muscle</tissue>
    </source>
</reference>
<dbReference type="PANTHER" id="PTHR43160">
    <property type="entry name" value="ACONITATE HYDRATASE B"/>
    <property type="match status" value="1"/>
</dbReference>
<comment type="caution">
    <text evidence="2">The sequence shown here is derived from an EMBL/GenBank/DDBJ whole genome shotgun (WGS) entry which is preliminary data.</text>
</comment>
<dbReference type="PANTHER" id="PTHR43160:SF3">
    <property type="entry name" value="ACONITATE HYDRATASE, MITOCHONDRIAL"/>
    <property type="match status" value="1"/>
</dbReference>
<name>A0A8J6GPD9_MICOH</name>
<dbReference type="Proteomes" id="UP000710432">
    <property type="component" value="Unassembled WGS sequence"/>
</dbReference>
<dbReference type="GO" id="GO:0051539">
    <property type="term" value="F:4 iron, 4 sulfur cluster binding"/>
    <property type="evidence" value="ECO:0007669"/>
    <property type="project" value="TreeGrafter"/>
</dbReference>
<sequence>MAMLQFISSGLPKVAVPSNIHCDYPIEAQLVSEKDLHQAKDRSQEVYRFLTTAGANQWYRQDINKGEENTIVTSYNRNFTGCSDVNSETHAIVTSAEIVTVLAIVETLTFNPETDFLMDKAGKKSKLEAPDADELPRSD</sequence>
<proteinExistence type="predicted"/>
<dbReference type="GO" id="GO:0006099">
    <property type="term" value="P:tricarboxylic acid cycle"/>
    <property type="evidence" value="ECO:0007669"/>
    <property type="project" value="TreeGrafter"/>
</dbReference>
<organism evidence="2 3">
    <name type="scientific">Microtus ochrogaster</name>
    <name type="common">Prairie vole</name>
    <dbReference type="NCBI Taxonomy" id="79684"/>
    <lineage>
        <taxon>Eukaryota</taxon>
        <taxon>Metazoa</taxon>
        <taxon>Chordata</taxon>
        <taxon>Craniata</taxon>
        <taxon>Vertebrata</taxon>
        <taxon>Euteleostomi</taxon>
        <taxon>Mammalia</taxon>
        <taxon>Eutheria</taxon>
        <taxon>Euarchontoglires</taxon>
        <taxon>Glires</taxon>
        <taxon>Rodentia</taxon>
        <taxon>Myomorpha</taxon>
        <taxon>Muroidea</taxon>
        <taxon>Cricetidae</taxon>
        <taxon>Arvicolinae</taxon>
        <taxon>Microtus</taxon>
    </lineage>
</organism>
<evidence type="ECO:0000313" key="3">
    <source>
        <dbReference type="Proteomes" id="UP000710432"/>
    </source>
</evidence>
<dbReference type="InterPro" id="IPR050926">
    <property type="entry name" value="Aconitase/IPM_isomerase"/>
</dbReference>
<dbReference type="EMBL" id="JAATJU010021040">
    <property type="protein sequence ID" value="KAH0514875.1"/>
    <property type="molecule type" value="Genomic_DNA"/>
</dbReference>
<evidence type="ECO:0000256" key="1">
    <source>
        <dbReference type="ARBA" id="ARBA00023004"/>
    </source>
</evidence>
<dbReference type="InterPro" id="IPR036008">
    <property type="entry name" value="Aconitase_4Fe-4S_dom"/>
</dbReference>
<accession>A0A8J6GPD9</accession>
<dbReference type="SUPFAM" id="SSF53732">
    <property type="entry name" value="Aconitase iron-sulfur domain"/>
    <property type="match status" value="1"/>
</dbReference>